<protein>
    <submittedName>
        <fullName evidence="3">GGDEF domain-containing protein</fullName>
    </submittedName>
</protein>
<feature type="transmembrane region" description="Helical" evidence="1">
    <location>
        <begin position="65"/>
        <end position="82"/>
    </location>
</feature>
<dbReference type="PROSITE" id="PS50887">
    <property type="entry name" value="GGDEF"/>
    <property type="match status" value="1"/>
</dbReference>
<gene>
    <name evidence="3" type="ORF">FHG66_16930</name>
</gene>
<dbReference type="Pfam" id="PF00990">
    <property type="entry name" value="GGDEF"/>
    <property type="match status" value="1"/>
</dbReference>
<feature type="transmembrane region" description="Helical" evidence="1">
    <location>
        <begin position="169"/>
        <end position="187"/>
    </location>
</feature>
<organism evidence="3 4">
    <name type="scientific">Rubellimicrobium rubrum</name>
    <dbReference type="NCBI Taxonomy" id="2585369"/>
    <lineage>
        <taxon>Bacteria</taxon>
        <taxon>Pseudomonadati</taxon>
        <taxon>Pseudomonadota</taxon>
        <taxon>Alphaproteobacteria</taxon>
        <taxon>Rhodobacterales</taxon>
        <taxon>Roseobacteraceae</taxon>
        <taxon>Rubellimicrobium</taxon>
    </lineage>
</organism>
<dbReference type="InterPro" id="IPR043128">
    <property type="entry name" value="Rev_trsase/Diguanyl_cyclase"/>
</dbReference>
<dbReference type="Proteomes" id="UP000305887">
    <property type="component" value="Unassembled WGS sequence"/>
</dbReference>
<keyword evidence="4" id="KW-1185">Reference proteome</keyword>
<dbReference type="Gene3D" id="3.30.70.270">
    <property type="match status" value="1"/>
</dbReference>
<dbReference type="InterPro" id="IPR052163">
    <property type="entry name" value="DGC-Regulatory_Protein"/>
</dbReference>
<sequence length="380" mass="40856">MPISRNIPVPRRLPARWLAGVGKGLPEEVQTRLRSSLASSFTPMIAAGANATVLCLVGYLRTEEAVFLALAAAEMLLLGFRYMVFRTAHRSSDLWFLCGLVWPALHGLLVAVAIATGDFGLTAVVLVSALGAICVLVSRHFAAPRYALAQSALIEAGFLLALALYHPDLLPIVLLQLAAFCIGKVAVLRQLRGMTIQAITSEIASREQSITDPLTHLLNRRGLEAEFARRQVMGVPISLFYLDLDGFKKVNDSLGHSAGDTLLEEVAERLRESCRGETSIARMGGDEFLILAELARDSDMLKLGRRIVARLGEPYQLRGVILAKVGVSIGAARWDPALGTLPALIAQADRALYAAKGAGRGRCITFASLDAKAAETYQAG</sequence>
<dbReference type="InterPro" id="IPR029787">
    <property type="entry name" value="Nucleotide_cyclase"/>
</dbReference>
<evidence type="ECO:0000256" key="1">
    <source>
        <dbReference type="SAM" id="Phobius"/>
    </source>
</evidence>
<proteinExistence type="predicted"/>
<evidence type="ECO:0000313" key="4">
    <source>
        <dbReference type="Proteomes" id="UP000305887"/>
    </source>
</evidence>
<keyword evidence="1" id="KW-0472">Membrane</keyword>
<keyword evidence="1" id="KW-0812">Transmembrane</keyword>
<comment type="caution">
    <text evidence="3">The sequence shown here is derived from an EMBL/GenBank/DDBJ whole genome shotgun (WGS) entry which is preliminary data.</text>
</comment>
<dbReference type="PANTHER" id="PTHR46663:SF4">
    <property type="entry name" value="DIGUANYLATE CYCLASE DGCT-RELATED"/>
    <property type="match status" value="1"/>
</dbReference>
<feature type="domain" description="GGDEF" evidence="2">
    <location>
        <begin position="235"/>
        <end position="368"/>
    </location>
</feature>
<dbReference type="EMBL" id="VDFU01000026">
    <property type="protein sequence ID" value="TNC47428.1"/>
    <property type="molecule type" value="Genomic_DNA"/>
</dbReference>
<dbReference type="RefSeq" id="WP_139078229.1">
    <property type="nucleotide sequence ID" value="NZ_VDFU01000026.1"/>
</dbReference>
<feature type="transmembrane region" description="Helical" evidence="1">
    <location>
        <begin position="94"/>
        <end position="115"/>
    </location>
</feature>
<feature type="transmembrane region" description="Helical" evidence="1">
    <location>
        <begin position="146"/>
        <end position="163"/>
    </location>
</feature>
<evidence type="ECO:0000313" key="3">
    <source>
        <dbReference type="EMBL" id="TNC47428.1"/>
    </source>
</evidence>
<dbReference type="OrthoDB" id="9812260at2"/>
<feature type="transmembrane region" description="Helical" evidence="1">
    <location>
        <begin position="121"/>
        <end position="139"/>
    </location>
</feature>
<evidence type="ECO:0000259" key="2">
    <source>
        <dbReference type="PROSITE" id="PS50887"/>
    </source>
</evidence>
<dbReference type="CDD" id="cd01949">
    <property type="entry name" value="GGDEF"/>
    <property type="match status" value="1"/>
</dbReference>
<dbReference type="SMART" id="SM00267">
    <property type="entry name" value="GGDEF"/>
    <property type="match status" value="1"/>
</dbReference>
<accession>A0A5C4MNM2</accession>
<dbReference type="InterPro" id="IPR000160">
    <property type="entry name" value="GGDEF_dom"/>
</dbReference>
<reference evidence="3 4" key="1">
    <citation type="submission" date="2019-06" db="EMBL/GenBank/DDBJ databases">
        <title>YIM 131921 draft genome.</title>
        <authorList>
            <person name="Jiang L."/>
        </authorList>
    </citation>
    <scope>NUCLEOTIDE SEQUENCE [LARGE SCALE GENOMIC DNA]</scope>
    <source>
        <strain evidence="3 4">YIM 131921</strain>
    </source>
</reference>
<feature type="transmembrane region" description="Helical" evidence="1">
    <location>
        <begin position="41"/>
        <end position="59"/>
    </location>
</feature>
<dbReference type="PANTHER" id="PTHR46663">
    <property type="entry name" value="DIGUANYLATE CYCLASE DGCT-RELATED"/>
    <property type="match status" value="1"/>
</dbReference>
<dbReference type="AlphaFoldDB" id="A0A5C4MNM2"/>
<dbReference type="SUPFAM" id="SSF55073">
    <property type="entry name" value="Nucleotide cyclase"/>
    <property type="match status" value="1"/>
</dbReference>
<name>A0A5C4MNM2_9RHOB</name>
<keyword evidence="1" id="KW-1133">Transmembrane helix</keyword>
<dbReference type="NCBIfam" id="TIGR00254">
    <property type="entry name" value="GGDEF"/>
    <property type="match status" value="1"/>
</dbReference>